<proteinExistence type="inferred from homology"/>
<keyword evidence="3" id="KW-0813">Transport</keyword>
<dbReference type="InterPro" id="IPR039424">
    <property type="entry name" value="SBP_5"/>
</dbReference>
<comment type="subcellular location">
    <subcellularLocation>
        <location evidence="1">Cell envelope</location>
    </subcellularLocation>
</comment>
<dbReference type="SUPFAM" id="SSF53850">
    <property type="entry name" value="Periplasmic binding protein-like II"/>
    <property type="match status" value="1"/>
</dbReference>
<comment type="similarity">
    <text evidence="2">Belongs to the bacterial solute-binding protein 5 family.</text>
</comment>
<dbReference type="Gene3D" id="3.10.105.10">
    <property type="entry name" value="Dipeptide-binding Protein, Domain 3"/>
    <property type="match status" value="2"/>
</dbReference>
<accession>A0A291T874</accession>
<dbReference type="PANTHER" id="PTHR30290:SF10">
    <property type="entry name" value="PERIPLASMIC OLIGOPEPTIDE-BINDING PROTEIN-RELATED"/>
    <property type="match status" value="1"/>
</dbReference>
<dbReference type="InterPro" id="IPR000914">
    <property type="entry name" value="SBP_5_dom"/>
</dbReference>
<dbReference type="Pfam" id="PF00496">
    <property type="entry name" value="SBP_bac_5"/>
    <property type="match status" value="1"/>
</dbReference>
<gene>
    <name evidence="6" type="ORF">CRH10_02960</name>
</gene>
<dbReference type="RefSeq" id="WP_098922757.1">
    <property type="nucleotide sequence ID" value="NZ_CP023819.1"/>
</dbReference>
<sequence>MNNNYESHAISRRSFLKASGVVGAAGILAACGGNSGSSSTAASSGATSAPNTTGATPLKEFISWENTNRELESWNMLYSQMASDMNVTTNLWEGLLSFDCYGKAVPSVAKEWSHNEDSSVWTFNLRDDVDWVDVNGEVKAHLTSKDFLVGLEWVLNAAKNQANNTSMPSETLTGAADYYQKTSDMGDAAADLTYQDMLDAGVGVEAPDDYTLVFTCKNPCPYFDTVAAYTSFYPASEDLINELGVEGFRACDYTNMWYNGPYVVEEFISQNTKSYIPNPNYFGANDVSRFDRFTVTMISDGTVTFQLYQNRELDEMDVGESTLTTIQADPNSEYNAQLCEKRPKKYSYQMHFNYQKNNEDGTPDDNWNKAIANTAFRQCFYKGLELTNWYARTNKINPLKCENDYYTMPGVCYNTKGEEYTTLVAKEMGFDKESYDGKTMIRLRANNGDIADLKKQAMDELSAIGVTFPVHAAYYIIAGNSTALDNATVLKQCFTDSFGDDFIVLDIKTYVSSITQEVRNPQLQSFVINGWGADFGDPVNFVGQETLHDDNAYYSWYYSNIAKVVEAGPADWQKDLVACYEEFTDLVNTAKAIVDDTDARYAAFAKAEACMLNNVLACPSYFEVSWTLTHANEYSKINAMYGPCNYKAVNWETSEEAYTTEQYEEFAAAFDAATKA</sequence>
<evidence type="ECO:0000256" key="1">
    <source>
        <dbReference type="ARBA" id="ARBA00004196"/>
    </source>
</evidence>
<dbReference type="Pfam" id="PF10518">
    <property type="entry name" value="TAT_signal"/>
    <property type="match status" value="1"/>
</dbReference>
<dbReference type="Gene3D" id="3.40.190.10">
    <property type="entry name" value="Periplasmic binding protein-like II"/>
    <property type="match status" value="1"/>
</dbReference>
<dbReference type="GO" id="GO:0030313">
    <property type="term" value="C:cell envelope"/>
    <property type="evidence" value="ECO:0007669"/>
    <property type="project" value="UniProtKB-SubCell"/>
</dbReference>
<dbReference type="InterPro" id="IPR019546">
    <property type="entry name" value="TAT_signal_bac_arc"/>
</dbReference>
<dbReference type="Gene3D" id="3.90.76.10">
    <property type="entry name" value="Dipeptide-binding Protein, Domain 1"/>
    <property type="match status" value="1"/>
</dbReference>
<dbReference type="InterPro" id="IPR006311">
    <property type="entry name" value="TAT_signal"/>
</dbReference>
<evidence type="ECO:0000259" key="5">
    <source>
        <dbReference type="Pfam" id="PF00496"/>
    </source>
</evidence>
<dbReference type="NCBIfam" id="TIGR01409">
    <property type="entry name" value="TAT_signal_seq"/>
    <property type="match status" value="1"/>
</dbReference>
<dbReference type="GO" id="GO:0015833">
    <property type="term" value="P:peptide transport"/>
    <property type="evidence" value="ECO:0007669"/>
    <property type="project" value="TreeGrafter"/>
</dbReference>
<evidence type="ECO:0000256" key="4">
    <source>
        <dbReference type="ARBA" id="ARBA00022729"/>
    </source>
</evidence>
<evidence type="ECO:0000256" key="3">
    <source>
        <dbReference type="ARBA" id="ARBA00022448"/>
    </source>
</evidence>
<protein>
    <submittedName>
        <fullName evidence="6">Tat pathway signal sequence</fullName>
    </submittedName>
</protein>
<dbReference type="GO" id="GO:1904680">
    <property type="term" value="F:peptide transmembrane transporter activity"/>
    <property type="evidence" value="ECO:0007669"/>
    <property type="project" value="TreeGrafter"/>
</dbReference>
<evidence type="ECO:0000256" key="2">
    <source>
        <dbReference type="ARBA" id="ARBA00005695"/>
    </source>
</evidence>
<dbReference type="PROSITE" id="PS51318">
    <property type="entry name" value="TAT"/>
    <property type="match status" value="1"/>
</dbReference>
<organism evidence="6 7">
    <name type="scientific">Faecalibacterium prausnitzii</name>
    <dbReference type="NCBI Taxonomy" id="853"/>
    <lineage>
        <taxon>Bacteria</taxon>
        <taxon>Bacillati</taxon>
        <taxon>Bacillota</taxon>
        <taxon>Clostridia</taxon>
        <taxon>Eubacteriales</taxon>
        <taxon>Oscillospiraceae</taxon>
        <taxon>Faecalibacterium</taxon>
    </lineage>
</organism>
<dbReference type="EMBL" id="CP023819">
    <property type="protein sequence ID" value="ATL89342.1"/>
    <property type="molecule type" value="Genomic_DNA"/>
</dbReference>
<feature type="domain" description="Solute-binding protein family 5" evidence="5">
    <location>
        <begin position="104"/>
        <end position="543"/>
    </location>
</feature>
<keyword evidence="4" id="KW-0732">Signal</keyword>
<name>A0A291T874_9FIRM</name>
<dbReference type="Proteomes" id="UP000223709">
    <property type="component" value="Chromosome"/>
</dbReference>
<dbReference type="PANTHER" id="PTHR30290">
    <property type="entry name" value="PERIPLASMIC BINDING COMPONENT OF ABC TRANSPORTER"/>
    <property type="match status" value="1"/>
</dbReference>
<reference evidence="6 7" key="1">
    <citation type="submission" date="2017-10" db="EMBL/GenBank/DDBJ databases">
        <title>Complete Genome Sequence of Faecalibacterium prausnitzii isolated from the gut of healthy adult Indian.</title>
        <authorList>
            <person name="Bag S."/>
            <person name="Ghosh T.S."/>
            <person name="Das B."/>
        </authorList>
    </citation>
    <scope>NUCLEOTIDE SEQUENCE [LARGE SCALE GENOMIC DNA]</scope>
    <source>
        <strain evidence="6 7">Indica</strain>
    </source>
</reference>
<evidence type="ECO:0000313" key="6">
    <source>
        <dbReference type="EMBL" id="ATL89342.1"/>
    </source>
</evidence>
<evidence type="ECO:0000313" key="7">
    <source>
        <dbReference type="Proteomes" id="UP000223709"/>
    </source>
</evidence>
<dbReference type="AlphaFoldDB" id="A0A291T874"/>